<dbReference type="AlphaFoldDB" id="A0AAD7E9K1"/>
<feature type="compositionally biased region" description="Low complexity" evidence="1">
    <location>
        <begin position="335"/>
        <end position="345"/>
    </location>
</feature>
<reference evidence="2" key="1">
    <citation type="submission" date="2023-03" db="EMBL/GenBank/DDBJ databases">
        <title>Massive genome expansion in bonnet fungi (Mycena s.s.) driven by repeated elements and novel gene families across ecological guilds.</title>
        <authorList>
            <consortium name="Lawrence Berkeley National Laboratory"/>
            <person name="Harder C.B."/>
            <person name="Miyauchi S."/>
            <person name="Viragh M."/>
            <person name="Kuo A."/>
            <person name="Thoen E."/>
            <person name="Andreopoulos B."/>
            <person name="Lu D."/>
            <person name="Skrede I."/>
            <person name="Drula E."/>
            <person name="Henrissat B."/>
            <person name="Morin E."/>
            <person name="Kohler A."/>
            <person name="Barry K."/>
            <person name="LaButti K."/>
            <person name="Morin E."/>
            <person name="Salamov A."/>
            <person name="Lipzen A."/>
            <person name="Mereny Z."/>
            <person name="Hegedus B."/>
            <person name="Baldrian P."/>
            <person name="Stursova M."/>
            <person name="Weitz H."/>
            <person name="Taylor A."/>
            <person name="Grigoriev I.V."/>
            <person name="Nagy L.G."/>
            <person name="Martin F."/>
            <person name="Kauserud H."/>
        </authorList>
    </citation>
    <scope>NUCLEOTIDE SEQUENCE</scope>
    <source>
        <strain evidence="2">CBHHK002</strain>
    </source>
</reference>
<keyword evidence="3" id="KW-1185">Reference proteome</keyword>
<sequence>MVGMEYWAREEEMFRELELLSIYTVSNGPGHFGGSGGQWFDMLWEEIGGLMFLGGETSSLVAEMSGLAVPGRETSSLVAEMSGLAVPGRETSSLVAEMSGLAVPVEETSSLVAETSGLTVPEGETSGPIEKRGGWTLFDARSMVVDERFQYLAIAGLARAKLDAAQSAFILALFHYFVVHFGNTSAGNRNVIPWSVAVHLHTMPSRISQVLIPGKAHKPGDCTTPICGVLRKVYDLLETEGSTQRRSAAVRACAHFYEILASRKNWLLTRPIVCVAAIATCCPSSDGRSGQPSAGSTHLSGSDGCPGQPSAGTTHLSAISRQHKFKCDGCPGQPSASSRHLSSISRQHTFKRDGCPGQPSARSRHLSSISRQHTFKRTAISRQHTFKRDGCPGQPSASSRQLSSISRQHTFKRCPGQPSAGRRHSTISRQHTFKQQVGIQLNIALPVMAVRDGHQQAAHIYAAACNIHLSGMWDHSLQLNVALLVMVVRDSHQQAAHIYAAGQPSAGSRHLSVMAVRDSHQQAADI</sequence>
<feature type="compositionally biased region" description="Low complexity" evidence="1">
    <location>
        <begin position="396"/>
        <end position="408"/>
    </location>
</feature>
<name>A0AAD7E9K1_9AGAR</name>
<dbReference type="EMBL" id="JARIHO010000097">
    <property type="protein sequence ID" value="KAJ7305458.1"/>
    <property type="molecule type" value="Genomic_DNA"/>
</dbReference>
<comment type="caution">
    <text evidence="2">The sequence shown here is derived from an EMBL/GenBank/DDBJ whole genome shotgun (WGS) entry which is preliminary data.</text>
</comment>
<proteinExistence type="predicted"/>
<dbReference type="Proteomes" id="UP001218218">
    <property type="component" value="Unassembled WGS sequence"/>
</dbReference>
<evidence type="ECO:0000313" key="2">
    <source>
        <dbReference type="EMBL" id="KAJ7305458.1"/>
    </source>
</evidence>
<gene>
    <name evidence="2" type="ORF">DFH08DRAFT_825149</name>
</gene>
<evidence type="ECO:0000313" key="3">
    <source>
        <dbReference type="Proteomes" id="UP001218218"/>
    </source>
</evidence>
<feature type="region of interest" description="Disordered" evidence="1">
    <location>
        <begin position="328"/>
        <end position="426"/>
    </location>
</feature>
<organism evidence="2 3">
    <name type="scientific">Mycena albidolilacea</name>
    <dbReference type="NCBI Taxonomy" id="1033008"/>
    <lineage>
        <taxon>Eukaryota</taxon>
        <taxon>Fungi</taxon>
        <taxon>Dikarya</taxon>
        <taxon>Basidiomycota</taxon>
        <taxon>Agaricomycotina</taxon>
        <taxon>Agaricomycetes</taxon>
        <taxon>Agaricomycetidae</taxon>
        <taxon>Agaricales</taxon>
        <taxon>Marasmiineae</taxon>
        <taxon>Mycenaceae</taxon>
        <taxon>Mycena</taxon>
    </lineage>
</organism>
<evidence type="ECO:0000256" key="1">
    <source>
        <dbReference type="SAM" id="MobiDB-lite"/>
    </source>
</evidence>
<feature type="region of interest" description="Disordered" evidence="1">
    <location>
        <begin position="289"/>
        <end position="315"/>
    </location>
</feature>
<feature type="compositionally biased region" description="Polar residues" evidence="1">
    <location>
        <begin position="289"/>
        <end position="300"/>
    </location>
</feature>
<accession>A0AAD7E9K1</accession>
<protein>
    <submittedName>
        <fullName evidence="2">Uncharacterized protein</fullName>
    </submittedName>
</protein>